<evidence type="ECO:0000256" key="2">
    <source>
        <dbReference type="SAM" id="Phobius"/>
    </source>
</evidence>
<feature type="region of interest" description="Disordered" evidence="1">
    <location>
        <begin position="191"/>
        <end position="220"/>
    </location>
</feature>
<keyword evidence="2" id="KW-0472">Membrane</keyword>
<gene>
    <name evidence="4" type="ORF">FB567DRAFT_526934</name>
</gene>
<evidence type="ECO:0000313" key="5">
    <source>
        <dbReference type="Proteomes" id="UP000813461"/>
    </source>
</evidence>
<keyword evidence="3" id="KW-0732">Signal</keyword>
<dbReference type="AlphaFoldDB" id="A0A8K0R522"/>
<proteinExistence type="predicted"/>
<evidence type="ECO:0000313" key="4">
    <source>
        <dbReference type="EMBL" id="KAH7087110.1"/>
    </source>
</evidence>
<accession>A0A8K0R522</accession>
<name>A0A8K0R522_9PLEO</name>
<dbReference type="Proteomes" id="UP000813461">
    <property type="component" value="Unassembled WGS sequence"/>
</dbReference>
<keyword evidence="2" id="KW-1133">Transmembrane helix</keyword>
<dbReference type="OrthoDB" id="3798874at2759"/>
<feature type="signal peptide" evidence="3">
    <location>
        <begin position="1"/>
        <end position="22"/>
    </location>
</feature>
<feature type="transmembrane region" description="Helical" evidence="2">
    <location>
        <begin position="223"/>
        <end position="246"/>
    </location>
</feature>
<reference evidence="4" key="1">
    <citation type="journal article" date="2021" name="Nat. Commun.">
        <title>Genetic determinants of endophytism in the Arabidopsis root mycobiome.</title>
        <authorList>
            <person name="Mesny F."/>
            <person name="Miyauchi S."/>
            <person name="Thiergart T."/>
            <person name="Pickel B."/>
            <person name="Atanasova L."/>
            <person name="Karlsson M."/>
            <person name="Huettel B."/>
            <person name="Barry K.W."/>
            <person name="Haridas S."/>
            <person name="Chen C."/>
            <person name="Bauer D."/>
            <person name="Andreopoulos W."/>
            <person name="Pangilinan J."/>
            <person name="LaButti K."/>
            <person name="Riley R."/>
            <person name="Lipzen A."/>
            <person name="Clum A."/>
            <person name="Drula E."/>
            <person name="Henrissat B."/>
            <person name="Kohler A."/>
            <person name="Grigoriev I.V."/>
            <person name="Martin F.M."/>
            <person name="Hacquard S."/>
        </authorList>
    </citation>
    <scope>NUCLEOTIDE SEQUENCE</scope>
    <source>
        <strain evidence="4">MPI-SDFR-AT-0120</strain>
    </source>
</reference>
<sequence>MFPERSLALAILQLFLVARVHADCYNLNGNSYMNVTLKGTTDAKTELVSCGNGTNNCCLRGEQCGSNLLCKASDGPNGGYLKRQYCADTFWSKCSALGPGIKDSGVYLENCGGNVVVLYGGNCTSGPFFFVDPADGKVTGMSTSSGSTATATYWSINTPEALASQSAASLAFALAVSSALAASSATNSKTRSDVAPVSSTSASTTPSQTSITTQESSSLSAGAGAGIGIGAIAAIAGTATLVWLWMRARRNERATKAPAPVIPFGENVYHGPYAAKAYNADAQPQHLALPFPPQELASTERRSEAP</sequence>
<dbReference type="EMBL" id="JAGMVJ010000010">
    <property type="protein sequence ID" value="KAH7087110.1"/>
    <property type="molecule type" value="Genomic_DNA"/>
</dbReference>
<evidence type="ECO:0000256" key="1">
    <source>
        <dbReference type="SAM" id="MobiDB-lite"/>
    </source>
</evidence>
<keyword evidence="5" id="KW-1185">Reference proteome</keyword>
<feature type="compositionally biased region" description="Low complexity" evidence="1">
    <location>
        <begin position="198"/>
        <end position="220"/>
    </location>
</feature>
<protein>
    <submittedName>
        <fullName evidence="4">Uncharacterized protein</fullName>
    </submittedName>
</protein>
<organism evidence="4 5">
    <name type="scientific">Paraphoma chrysanthemicola</name>
    <dbReference type="NCBI Taxonomy" id="798071"/>
    <lineage>
        <taxon>Eukaryota</taxon>
        <taxon>Fungi</taxon>
        <taxon>Dikarya</taxon>
        <taxon>Ascomycota</taxon>
        <taxon>Pezizomycotina</taxon>
        <taxon>Dothideomycetes</taxon>
        <taxon>Pleosporomycetidae</taxon>
        <taxon>Pleosporales</taxon>
        <taxon>Pleosporineae</taxon>
        <taxon>Phaeosphaeriaceae</taxon>
        <taxon>Paraphoma</taxon>
    </lineage>
</organism>
<evidence type="ECO:0000256" key="3">
    <source>
        <dbReference type="SAM" id="SignalP"/>
    </source>
</evidence>
<keyword evidence="2" id="KW-0812">Transmembrane</keyword>
<feature type="chain" id="PRO_5035471342" evidence="3">
    <location>
        <begin position="23"/>
        <end position="306"/>
    </location>
</feature>
<comment type="caution">
    <text evidence="4">The sequence shown here is derived from an EMBL/GenBank/DDBJ whole genome shotgun (WGS) entry which is preliminary data.</text>
</comment>